<proteinExistence type="predicted"/>
<evidence type="ECO:0000313" key="2">
    <source>
        <dbReference type="EMBL" id="TDO22324.1"/>
    </source>
</evidence>
<organism evidence="2 3">
    <name type="scientific">Pedobacter duraquae</name>
    <dbReference type="NCBI Taxonomy" id="425511"/>
    <lineage>
        <taxon>Bacteria</taxon>
        <taxon>Pseudomonadati</taxon>
        <taxon>Bacteroidota</taxon>
        <taxon>Sphingobacteriia</taxon>
        <taxon>Sphingobacteriales</taxon>
        <taxon>Sphingobacteriaceae</taxon>
        <taxon>Pedobacter</taxon>
    </lineage>
</organism>
<feature type="region of interest" description="Disordered" evidence="1">
    <location>
        <begin position="1"/>
        <end position="60"/>
    </location>
</feature>
<name>A0A4R6IJV4_9SPHI</name>
<dbReference type="Proteomes" id="UP000295499">
    <property type="component" value="Unassembled WGS sequence"/>
</dbReference>
<feature type="compositionally biased region" description="Basic and acidic residues" evidence="1">
    <location>
        <begin position="39"/>
        <end position="49"/>
    </location>
</feature>
<dbReference type="AlphaFoldDB" id="A0A4R6IJV4"/>
<comment type="caution">
    <text evidence="2">The sequence shown here is derived from an EMBL/GenBank/DDBJ whole genome shotgun (WGS) entry which is preliminary data.</text>
</comment>
<evidence type="ECO:0000313" key="3">
    <source>
        <dbReference type="Proteomes" id="UP000295499"/>
    </source>
</evidence>
<keyword evidence="3" id="KW-1185">Reference proteome</keyword>
<dbReference type="EMBL" id="SNWM01000002">
    <property type="protein sequence ID" value="TDO22324.1"/>
    <property type="molecule type" value="Genomic_DNA"/>
</dbReference>
<dbReference type="OrthoDB" id="769245at2"/>
<protein>
    <submittedName>
        <fullName evidence="2">Uncharacterized protein</fullName>
    </submittedName>
</protein>
<gene>
    <name evidence="2" type="ORF">CLV32_1291</name>
</gene>
<reference evidence="2 3" key="1">
    <citation type="submission" date="2019-03" db="EMBL/GenBank/DDBJ databases">
        <title>Genomic Encyclopedia of Archaeal and Bacterial Type Strains, Phase II (KMG-II): from individual species to whole genera.</title>
        <authorList>
            <person name="Goeker M."/>
        </authorList>
    </citation>
    <scope>NUCLEOTIDE SEQUENCE [LARGE SCALE GENOMIC DNA]</scope>
    <source>
        <strain evidence="2 3">DSM 19034</strain>
    </source>
</reference>
<sequence>MENKDPNHPENATKPDFNSTTDHRPTEQLPGIENLNQDSADKKIPKNDESLFGTSHKTDL</sequence>
<dbReference type="RefSeq" id="WP_133553589.1">
    <property type="nucleotide sequence ID" value="NZ_SNWM01000002.1"/>
</dbReference>
<accession>A0A4R6IJV4</accession>
<evidence type="ECO:0000256" key="1">
    <source>
        <dbReference type="SAM" id="MobiDB-lite"/>
    </source>
</evidence>
<feature type="compositionally biased region" description="Basic and acidic residues" evidence="1">
    <location>
        <begin position="1"/>
        <end position="13"/>
    </location>
</feature>